<dbReference type="GO" id="GO:0005524">
    <property type="term" value="F:ATP binding"/>
    <property type="evidence" value="ECO:0007669"/>
    <property type="project" value="UniProtKB-KW"/>
</dbReference>
<evidence type="ECO:0000256" key="4">
    <source>
        <dbReference type="ARBA" id="ARBA00022840"/>
    </source>
</evidence>
<protein>
    <submittedName>
        <fullName evidence="6">AAA_12 domain-containing protein</fullName>
    </submittedName>
</protein>
<accession>A0A8R1DPT5</accession>
<evidence type="ECO:0000256" key="1">
    <source>
        <dbReference type="ARBA" id="ARBA00022741"/>
    </source>
</evidence>
<dbReference type="GO" id="GO:0016787">
    <property type="term" value="F:hydrolase activity"/>
    <property type="evidence" value="ECO:0007669"/>
    <property type="project" value="UniProtKB-KW"/>
</dbReference>
<dbReference type="Proteomes" id="UP000005237">
    <property type="component" value="Unassembled WGS sequence"/>
</dbReference>
<dbReference type="PANTHER" id="PTHR43788">
    <property type="entry name" value="DNA2/NAM7 HELICASE FAMILY MEMBER"/>
    <property type="match status" value="1"/>
</dbReference>
<dbReference type="InterPro" id="IPR050534">
    <property type="entry name" value="Coronavir_polyprotein_1ab"/>
</dbReference>
<evidence type="ECO:0000256" key="3">
    <source>
        <dbReference type="ARBA" id="ARBA00022806"/>
    </source>
</evidence>
<feature type="domain" description="DNA2/NAM7 helicase-like C-terminal" evidence="5">
    <location>
        <begin position="85"/>
        <end position="191"/>
    </location>
</feature>
<dbReference type="AlphaFoldDB" id="A0A8R1DPT5"/>
<keyword evidence="7" id="KW-1185">Reference proteome</keyword>
<reference evidence="6" key="2">
    <citation type="submission" date="2022-06" db="UniProtKB">
        <authorList>
            <consortium name="EnsemblMetazoa"/>
        </authorList>
    </citation>
    <scope>IDENTIFICATION</scope>
    <source>
        <strain evidence="6">DF5081</strain>
    </source>
</reference>
<evidence type="ECO:0000259" key="5">
    <source>
        <dbReference type="Pfam" id="PF13087"/>
    </source>
</evidence>
<dbReference type="PANTHER" id="PTHR43788:SF16">
    <property type="entry name" value="HELICASE WITH ZINC FINGER 2"/>
    <property type="match status" value="1"/>
</dbReference>
<dbReference type="InterPro" id="IPR041679">
    <property type="entry name" value="DNA2/NAM7-like_C"/>
</dbReference>
<evidence type="ECO:0000256" key="2">
    <source>
        <dbReference type="ARBA" id="ARBA00022801"/>
    </source>
</evidence>
<dbReference type="InterPro" id="IPR027417">
    <property type="entry name" value="P-loop_NTPase"/>
</dbReference>
<evidence type="ECO:0000313" key="7">
    <source>
        <dbReference type="Proteomes" id="UP000005237"/>
    </source>
</evidence>
<dbReference type="SUPFAM" id="SSF52540">
    <property type="entry name" value="P-loop containing nucleoside triphosphate hydrolases"/>
    <property type="match status" value="1"/>
</dbReference>
<keyword evidence="1" id="KW-0547">Nucleotide-binding</keyword>
<reference evidence="7" key="1">
    <citation type="submission" date="2010-08" db="EMBL/GenBank/DDBJ databases">
        <authorList>
            <consortium name="Caenorhabditis japonica Sequencing Consortium"/>
            <person name="Wilson R.K."/>
        </authorList>
    </citation>
    <scope>NUCLEOTIDE SEQUENCE [LARGE SCALE GENOMIC DNA]</scope>
    <source>
        <strain evidence="7">DF5081</strain>
    </source>
</reference>
<keyword evidence="2" id="KW-0378">Hydrolase</keyword>
<keyword evidence="3" id="KW-0347">Helicase</keyword>
<name>A0A8R1DPT5_CAEJA</name>
<organism evidence="6 7">
    <name type="scientific">Caenorhabditis japonica</name>
    <dbReference type="NCBI Taxonomy" id="281687"/>
    <lineage>
        <taxon>Eukaryota</taxon>
        <taxon>Metazoa</taxon>
        <taxon>Ecdysozoa</taxon>
        <taxon>Nematoda</taxon>
        <taxon>Chromadorea</taxon>
        <taxon>Rhabditida</taxon>
        <taxon>Rhabditina</taxon>
        <taxon>Rhabditomorpha</taxon>
        <taxon>Rhabditoidea</taxon>
        <taxon>Rhabditidae</taxon>
        <taxon>Peloderinae</taxon>
        <taxon>Caenorhabditis</taxon>
    </lineage>
</organism>
<sequence>MSSSGLSKPLENLCQAFATKPRPLFTLIGGLYVRKFWLHPAKQTCEYGIRYVLIGDNKQLEPFNAARAIASLNVSPNQILLVNGIEPLKLTEVYRCHPAATKILSNIFYSGRLSSGRSCSDFYLQSRLLEEMFRCGSSRAFDIRFNTFQSTKIVQSRSNEGEAAEIGFYAKRLIEEFEFHPSEIFVILLFKKISFAPSPRFFCNGCTSVCNRAARDFLR</sequence>
<keyword evidence="4" id="KW-0067">ATP-binding</keyword>
<dbReference type="EnsemblMetazoa" id="CJA07478.1">
    <property type="protein sequence ID" value="CJA07478.1"/>
    <property type="gene ID" value="WBGene00126682"/>
</dbReference>
<proteinExistence type="predicted"/>
<dbReference type="Gene3D" id="3.40.50.300">
    <property type="entry name" value="P-loop containing nucleotide triphosphate hydrolases"/>
    <property type="match status" value="1"/>
</dbReference>
<evidence type="ECO:0000313" key="6">
    <source>
        <dbReference type="EnsemblMetazoa" id="CJA07478.1"/>
    </source>
</evidence>
<dbReference type="Pfam" id="PF13087">
    <property type="entry name" value="AAA_12"/>
    <property type="match status" value="1"/>
</dbReference>
<dbReference type="GO" id="GO:0043139">
    <property type="term" value="F:5'-3' DNA helicase activity"/>
    <property type="evidence" value="ECO:0007669"/>
    <property type="project" value="TreeGrafter"/>
</dbReference>